<comment type="subcellular location">
    <subcellularLocation>
        <location evidence="1">Cell outer membrane</location>
    </subcellularLocation>
</comment>
<dbReference type="RefSeq" id="WP_386100177.1">
    <property type="nucleotide sequence ID" value="NZ_JBHUOZ010000003.1"/>
</dbReference>
<comment type="similarity">
    <text evidence="2">Belongs to the outer membrane factor (OMF) (TC 1.B.17) family.</text>
</comment>
<evidence type="ECO:0000256" key="3">
    <source>
        <dbReference type="ARBA" id="ARBA00022448"/>
    </source>
</evidence>
<dbReference type="Gene3D" id="1.20.1600.10">
    <property type="entry name" value="Outer membrane efflux proteins (OEP)"/>
    <property type="match status" value="1"/>
</dbReference>
<gene>
    <name evidence="9" type="ORF">ACFS6H_14385</name>
</gene>
<organism evidence="9 10">
    <name type="scientific">Terrimonas rubra</name>
    <dbReference type="NCBI Taxonomy" id="1035890"/>
    <lineage>
        <taxon>Bacteria</taxon>
        <taxon>Pseudomonadati</taxon>
        <taxon>Bacteroidota</taxon>
        <taxon>Chitinophagia</taxon>
        <taxon>Chitinophagales</taxon>
        <taxon>Chitinophagaceae</taxon>
        <taxon>Terrimonas</taxon>
    </lineage>
</organism>
<feature type="signal peptide" evidence="8">
    <location>
        <begin position="1"/>
        <end position="28"/>
    </location>
</feature>
<evidence type="ECO:0000256" key="8">
    <source>
        <dbReference type="SAM" id="SignalP"/>
    </source>
</evidence>
<dbReference type="InterPro" id="IPR051906">
    <property type="entry name" value="TolC-like"/>
</dbReference>
<evidence type="ECO:0000256" key="5">
    <source>
        <dbReference type="ARBA" id="ARBA00022692"/>
    </source>
</evidence>
<reference evidence="10" key="1">
    <citation type="journal article" date="2019" name="Int. J. Syst. Evol. Microbiol.">
        <title>The Global Catalogue of Microorganisms (GCM) 10K type strain sequencing project: providing services to taxonomists for standard genome sequencing and annotation.</title>
        <authorList>
            <consortium name="The Broad Institute Genomics Platform"/>
            <consortium name="The Broad Institute Genome Sequencing Center for Infectious Disease"/>
            <person name="Wu L."/>
            <person name="Ma J."/>
        </authorList>
    </citation>
    <scope>NUCLEOTIDE SEQUENCE [LARGE SCALE GENOMIC DNA]</scope>
    <source>
        <strain evidence="10">KCTC 23299</strain>
    </source>
</reference>
<keyword evidence="3" id="KW-0813">Transport</keyword>
<keyword evidence="7" id="KW-0998">Cell outer membrane</keyword>
<keyword evidence="4" id="KW-1134">Transmembrane beta strand</keyword>
<dbReference type="PANTHER" id="PTHR30026">
    <property type="entry name" value="OUTER MEMBRANE PROTEIN TOLC"/>
    <property type="match status" value="1"/>
</dbReference>
<dbReference type="Pfam" id="PF02321">
    <property type="entry name" value="OEP"/>
    <property type="match status" value="2"/>
</dbReference>
<keyword evidence="10" id="KW-1185">Reference proteome</keyword>
<keyword evidence="6" id="KW-0472">Membrane</keyword>
<evidence type="ECO:0000256" key="4">
    <source>
        <dbReference type="ARBA" id="ARBA00022452"/>
    </source>
</evidence>
<dbReference type="PANTHER" id="PTHR30026:SF20">
    <property type="entry name" value="OUTER MEMBRANE PROTEIN TOLC"/>
    <property type="match status" value="1"/>
</dbReference>
<dbReference type="Proteomes" id="UP001597511">
    <property type="component" value="Unassembled WGS sequence"/>
</dbReference>
<proteinExistence type="inferred from homology"/>
<evidence type="ECO:0000256" key="1">
    <source>
        <dbReference type="ARBA" id="ARBA00004442"/>
    </source>
</evidence>
<evidence type="ECO:0000256" key="6">
    <source>
        <dbReference type="ARBA" id="ARBA00023136"/>
    </source>
</evidence>
<protein>
    <submittedName>
        <fullName evidence="9">TolC family protein</fullName>
    </submittedName>
</protein>
<accession>A0ABW6A6F3</accession>
<dbReference type="SUPFAM" id="SSF56954">
    <property type="entry name" value="Outer membrane efflux proteins (OEP)"/>
    <property type="match status" value="1"/>
</dbReference>
<sequence length="447" mass="50387">MKMIFSRKGSRMAVLGICVLLIGSSVAAQQTANDSILQNPTLDNVIRYAIERQAIVKKALADEQITEANIKSRLADWYPQVNFGYTFQHTFDVPTNIIGGNPIQLGVENTSALQLLATQNIFNRDLLLARNTKADVRKQAQQTTTGNKIDVAVNVSKAFYDVIATEQQIKVSNENIVRLQRSLKDATARYEAGIVDKTDFKRATIALNNATALRKSNEELLTAKTEYLKALMNYPVNEQLKITYDSTSLDDQAQLDTLSLPDYTRRIEYQLLATQKTLQEANLRYQKWSYLPTASANGAYIRNFLNNDLGKLYNQSFPNSYVGLSLSWSIFQGGKRKQGIKAAEWQLAKTVYDLENVKNTVNSQYAQALASYKSNYNTYEALKENVQLAQEVYDVINLQYREGIKTYLDVVTAETDLRSSQINYFNALYLLLASKVDVEKALGTIVY</sequence>
<comment type="caution">
    <text evidence="9">The sequence shown here is derived from an EMBL/GenBank/DDBJ whole genome shotgun (WGS) entry which is preliminary data.</text>
</comment>
<dbReference type="InterPro" id="IPR003423">
    <property type="entry name" value="OMP_efflux"/>
</dbReference>
<evidence type="ECO:0000313" key="9">
    <source>
        <dbReference type="EMBL" id="MFD2920908.1"/>
    </source>
</evidence>
<dbReference type="EMBL" id="JBHUOZ010000003">
    <property type="protein sequence ID" value="MFD2920908.1"/>
    <property type="molecule type" value="Genomic_DNA"/>
</dbReference>
<keyword evidence="8" id="KW-0732">Signal</keyword>
<keyword evidence="5" id="KW-0812">Transmembrane</keyword>
<feature type="chain" id="PRO_5045851973" evidence="8">
    <location>
        <begin position="29"/>
        <end position="447"/>
    </location>
</feature>
<evidence type="ECO:0000256" key="7">
    <source>
        <dbReference type="ARBA" id="ARBA00023237"/>
    </source>
</evidence>
<evidence type="ECO:0000313" key="10">
    <source>
        <dbReference type="Proteomes" id="UP001597511"/>
    </source>
</evidence>
<name>A0ABW6A6F3_9BACT</name>
<evidence type="ECO:0000256" key="2">
    <source>
        <dbReference type="ARBA" id="ARBA00007613"/>
    </source>
</evidence>